<evidence type="ECO:0000313" key="7">
    <source>
        <dbReference type="Proteomes" id="UP001174909"/>
    </source>
</evidence>
<dbReference type="InterPro" id="IPR022973">
    <property type="entry name" value="Ribosomal_uL10_bac"/>
</dbReference>
<comment type="similarity">
    <text evidence="1">Belongs to the universal ribosomal protein uL10 family.</text>
</comment>
<dbReference type="Proteomes" id="UP001174909">
    <property type="component" value="Unassembled WGS sequence"/>
</dbReference>
<dbReference type="NCBIfam" id="NF000955">
    <property type="entry name" value="PRK00099.1-1"/>
    <property type="match status" value="1"/>
</dbReference>
<evidence type="ECO:0000313" key="6">
    <source>
        <dbReference type="EMBL" id="CAI8051136.1"/>
    </source>
</evidence>
<evidence type="ECO:0000256" key="3">
    <source>
        <dbReference type="ARBA" id="ARBA00023274"/>
    </source>
</evidence>
<keyword evidence="2 6" id="KW-0689">Ribosomal protein</keyword>
<proteinExistence type="inferred from homology"/>
<reference evidence="6" key="1">
    <citation type="submission" date="2023-03" db="EMBL/GenBank/DDBJ databases">
        <authorList>
            <person name="Steffen K."/>
            <person name="Cardenas P."/>
        </authorList>
    </citation>
    <scope>NUCLEOTIDE SEQUENCE</scope>
</reference>
<sequence length="176" mass="19126">MLPTEEKFNRVEELKDRLERSTITFGADYTRTTVNQMTELRRAMRAGGIEFTVVKNTLMYLAADQAGMPQVKEFVQGPTAVAFGYDDPAAAAKTISDYARANANTFTIRGAVMGEGTALGTDGVARLATLPPKPQMLAILLAQMQAPMSRLVGALNGPVQSLDNVLRARMSQLENE</sequence>
<accession>A0AA35TP19</accession>
<dbReference type="Gene3D" id="6.10.250.290">
    <property type="match status" value="1"/>
</dbReference>
<evidence type="ECO:0000256" key="4">
    <source>
        <dbReference type="ARBA" id="ARBA00035707"/>
    </source>
</evidence>
<evidence type="ECO:0000256" key="5">
    <source>
        <dbReference type="ARBA" id="ARBA00035716"/>
    </source>
</evidence>
<name>A0AA35TP19_GEOBA</name>
<dbReference type="InterPro" id="IPR047865">
    <property type="entry name" value="Ribosomal_uL10_bac_type"/>
</dbReference>
<dbReference type="AlphaFoldDB" id="A0AA35TP19"/>
<dbReference type="GO" id="GO:1990904">
    <property type="term" value="C:ribonucleoprotein complex"/>
    <property type="evidence" value="ECO:0007669"/>
    <property type="project" value="UniProtKB-KW"/>
</dbReference>
<gene>
    <name evidence="6" type="ORF">GBAR_LOCUS28016</name>
</gene>
<dbReference type="SUPFAM" id="SSF160369">
    <property type="entry name" value="Ribosomal protein L10-like"/>
    <property type="match status" value="1"/>
</dbReference>
<protein>
    <recommendedName>
        <fullName evidence="4">Large ribosomal subunit protein uL10m</fullName>
    </recommendedName>
    <alternativeName>
        <fullName evidence="5">39S ribosomal protein L10, mitochondrial</fullName>
    </alternativeName>
</protein>
<evidence type="ECO:0000256" key="1">
    <source>
        <dbReference type="ARBA" id="ARBA00008889"/>
    </source>
</evidence>
<dbReference type="InterPro" id="IPR043141">
    <property type="entry name" value="Ribosomal_uL10-like_sf"/>
</dbReference>
<keyword evidence="3" id="KW-0687">Ribonucleoprotein</keyword>
<dbReference type="InterPro" id="IPR001790">
    <property type="entry name" value="Ribosomal_uL10"/>
</dbReference>
<dbReference type="CDD" id="cd05797">
    <property type="entry name" value="Ribosomal_L10"/>
    <property type="match status" value="1"/>
</dbReference>
<dbReference type="PANTHER" id="PTHR11560">
    <property type="entry name" value="39S RIBOSOMAL PROTEIN L10, MITOCHONDRIAL"/>
    <property type="match status" value="1"/>
</dbReference>
<evidence type="ECO:0000256" key="2">
    <source>
        <dbReference type="ARBA" id="ARBA00022980"/>
    </source>
</evidence>
<dbReference type="GO" id="GO:0005840">
    <property type="term" value="C:ribosome"/>
    <property type="evidence" value="ECO:0007669"/>
    <property type="project" value="UniProtKB-KW"/>
</dbReference>
<dbReference type="Pfam" id="PF00466">
    <property type="entry name" value="Ribosomal_L10"/>
    <property type="match status" value="1"/>
</dbReference>
<keyword evidence="7" id="KW-1185">Reference proteome</keyword>
<organism evidence="6 7">
    <name type="scientific">Geodia barretti</name>
    <name type="common">Barrett's horny sponge</name>
    <dbReference type="NCBI Taxonomy" id="519541"/>
    <lineage>
        <taxon>Eukaryota</taxon>
        <taxon>Metazoa</taxon>
        <taxon>Porifera</taxon>
        <taxon>Demospongiae</taxon>
        <taxon>Heteroscleromorpha</taxon>
        <taxon>Tetractinellida</taxon>
        <taxon>Astrophorina</taxon>
        <taxon>Geodiidae</taxon>
        <taxon>Geodia</taxon>
    </lineage>
</organism>
<dbReference type="Gene3D" id="3.30.70.1730">
    <property type="match status" value="1"/>
</dbReference>
<dbReference type="EMBL" id="CASHTH010003904">
    <property type="protein sequence ID" value="CAI8051136.1"/>
    <property type="molecule type" value="Genomic_DNA"/>
</dbReference>
<comment type="caution">
    <text evidence="6">The sequence shown here is derived from an EMBL/GenBank/DDBJ whole genome shotgun (WGS) entry which is preliminary data.</text>
</comment>
<dbReference type="HAMAP" id="MF_00362">
    <property type="entry name" value="Ribosomal_uL10"/>
    <property type="match status" value="1"/>
</dbReference>